<feature type="transmembrane region" description="Helical" evidence="1">
    <location>
        <begin position="61"/>
        <end position="83"/>
    </location>
</feature>
<evidence type="ECO:0000256" key="1">
    <source>
        <dbReference type="SAM" id="Phobius"/>
    </source>
</evidence>
<keyword evidence="1" id="KW-0472">Membrane</keyword>
<keyword evidence="4" id="KW-1185">Reference proteome</keyword>
<feature type="transmembrane region" description="Helical" evidence="1">
    <location>
        <begin position="12"/>
        <end position="40"/>
    </location>
</feature>
<dbReference type="Proteomes" id="UP000662466">
    <property type="component" value="Unassembled WGS sequence"/>
</dbReference>
<evidence type="ECO:0000313" key="4">
    <source>
        <dbReference type="Proteomes" id="UP000630445"/>
    </source>
</evidence>
<accession>A0A8H6UG78</accession>
<dbReference type="EMBL" id="JACBAF010002221">
    <property type="protein sequence ID" value="KAF7162879.1"/>
    <property type="molecule type" value="Genomic_DNA"/>
</dbReference>
<comment type="caution">
    <text evidence="2">The sequence shown here is derived from an EMBL/GenBank/DDBJ whole genome shotgun (WGS) entry which is preliminary data.</text>
</comment>
<name>A0A8H6UG78_9EURO</name>
<dbReference type="AlphaFoldDB" id="A0A8H6UG78"/>
<proteinExistence type="predicted"/>
<sequence length="110" mass="12211">MPALPVELRYAWIIPVLFLAWFIWIGSALSSSGLGSLSIITKINTTYAILPNLKIDLGANGTWWITALALICLWACVFTHAFYFSPVHVAMAQHGHYTKMPSVGIPVYME</sequence>
<keyword evidence="1" id="KW-0812">Transmembrane</keyword>
<dbReference type="EMBL" id="JACBAD010002013">
    <property type="protein sequence ID" value="KAF7122594.1"/>
    <property type="molecule type" value="Genomic_DNA"/>
</dbReference>
<organism evidence="2 4">
    <name type="scientific">Aspergillus hiratsukae</name>
    <dbReference type="NCBI Taxonomy" id="1194566"/>
    <lineage>
        <taxon>Eukaryota</taxon>
        <taxon>Fungi</taxon>
        <taxon>Dikarya</taxon>
        <taxon>Ascomycota</taxon>
        <taxon>Pezizomycotina</taxon>
        <taxon>Eurotiomycetes</taxon>
        <taxon>Eurotiomycetidae</taxon>
        <taxon>Eurotiales</taxon>
        <taxon>Aspergillaceae</taxon>
        <taxon>Aspergillus</taxon>
        <taxon>Aspergillus subgen. Fumigati</taxon>
    </lineage>
</organism>
<gene>
    <name evidence="2" type="ORF">CNMCM5793_000619</name>
    <name evidence="3" type="ORF">CNMCM6106_000004</name>
</gene>
<keyword evidence="1" id="KW-1133">Transmembrane helix</keyword>
<evidence type="ECO:0000313" key="2">
    <source>
        <dbReference type="EMBL" id="KAF7122594.1"/>
    </source>
</evidence>
<reference evidence="2" key="1">
    <citation type="submission" date="2020-06" db="EMBL/GenBank/DDBJ databases">
        <title>Draft genome sequences of strains closely related to Aspergillus parafelis and Aspergillus hiratsukae.</title>
        <authorList>
            <person name="Dos Santos R.A.C."/>
            <person name="Rivero-Menendez O."/>
            <person name="Steenwyk J.L."/>
            <person name="Mead M.E."/>
            <person name="Goldman G.H."/>
            <person name="Alastruey-Izquierdo A."/>
            <person name="Rokas A."/>
        </authorList>
    </citation>
    <scope>NUCLEOTIDE SEQUENCE</scope>
    <source>
        <strain evidence="2">CNM-CM5793</strain>
        <strain evidence="3">CNM-CM6106</strain>
    </source>
</reference>
<evidence type="ECO:0000313" key="3">
    <source>
        <dbReference type="EMBL" id="KAF7162879.1"/>
    </source>
</evidence>
<dbReference type="Proteomes" id="UP000630445">
    <property type="component" value="Unassembled WGS sequence"/>
</dbReference>
<protein>
    <submittedName>
        <fullName evidence="2">Uncharacterized protein</fullName>
    </submittedName>
</protein>